<accession>B0CEE6</accession>
<sequence length="412" mass="47487">MALGGLEQKANDCPEVELLRMCCRTKIDGDQQARIRHLLQPSMDWHTLVRLANVHGVQTLLYQSVKSIGKEQIPAIVLKDLTAYVQQIAIFNTVLTRDLLKILDFLQTHGIRALPFKGPVLAASVYGSISLRHFCDLDILVSPLDFAKTIEVLVVEGYQLAYEWNLLDQDLELTLRNSKSEYQLIKNSVSIDLHQTLTVERFLSSQFTFDYLWDNREPVLVSGHTFYSFGADDLLMYLCIHGSKDCWRKLKWICDVSECIQQTPGRDWPRFLQQAAQMGCERMVLLGLCLTQQVLGTELPEVVQGKIDAHPGCSRLAQDFAQRLFDQENTLGRSFTPQKFIRHWQMTETRRDRIACILDIRRPIHGFWLKCLPNVNDRDFLILPKPLYFLYFLIRPLRLGLKHLNSANPQES</sequence>
<dbReference type="STRING" id="329726.AM1_1892"/>
<dbReference type="HOGENOM" id="CLU_036186_0_0_3"/>
<reference evidence="1 2" key="1">
    <citation type="journal article" date="2008" name="Proc. Natl. Acad. Sci. U.S.A.">
        <title>Niche adaptation and genome expansion in the chlorophyll d-producing cyanobacterium Acaryochloris marina.</title>
        <authorList>
            <person name="Swingley W.D."/>
            <person name="Chen M."/>
            <person name="Cheung P.C."/>
            <person name="Conrad A.L."/>
            <person name="Dejesa L.C."/>
            <person name="Hao J."/>
            <person name="Honchak B.M."/>
            <person name="Karbach L.E."/>
            <person name="Kurdoglu A."/>
            <person name="Lahiri S."/>
            <person name="Mastrian S.D."/>
            <person name="Miyashita H."/>
            <person name="Page L."/>
            <person name="Ramakrishna P."/>
            <person name="Satoh S."/>
            <person name="Sattley W.M."/>
            <person name="Shimada Y."/>
            <person name="Taylor H.L."/>
            <person name="Tomo T."/>
            <person name="Tsuchiya T."/>
            <person name="Wang Z.T."/>
            <person name="Raymond J."/>
            <person name="Mimuro M."/>
            <person name="Blankenship R.E."/>
            <person name="Touchman J.W."/>
        </authorList>
    </citation>
    <scope>NUCLEOTIDE SEQUENCE [LARGE SCALE GENOMIC DNA]</scope>
    <source>
        <strain evidence="2">MBIC 11017</strain>
    </source>
</reference>
<organism evidence="1 2">
    <name type="scientific">Acaryochloris marina (strain MBIC 11017)</name>
    <dbReference type="NCBI Taxonomy" id="329726"/>
    <lineage>
        <taxon>Bacteria</taxon>
        <taxon>Bacillati</taxon>
        <taxon>Cyanobacteriota</taxon>
        <taxon>Cyanophyceae</taxon>
        <taxon>Acaryochloridales</taxon>
        <taxon>Acaryochloridaceae</taxon>
        <taxon>Acaryochloris</taxon>
    </lineage>
</organism>
<keyword evidence="2" id="KW-1185">Reference proteome</keyword>
<dbReference type="Pfam" id="PF14907">
    <property type="entry name" value="NTP_transf_5"/>
    <property type="match status" value="1"/>
</dbReference>
<evidence type="ECO:0000313" key="1">
    <source>
        <dbReference type="EMBL" id="ABW26912.1"/>
    </source>
</evidence>
<name>B0CEE6_ACAM1</name>
<dbReference type="eggNOG" id="COG1216">
    <property type="taxonomic scope" value="Bacteria"/>
</dbReference>
<dbReference type="EMBL" id="CP000828">
    <property type="protein sequence ID" value="ABW26912.1"/>
    <property type="molecule type" value="Genomic_DNA"/>
</dbReference>
<dbReference type="Proteomes" id="UP000000268">
    <property type="component" value="Chromosome"/>
</dbReference>
<protein>
    <recommendedName>
        <fullName evidence="3">Nucleotidyltransferase family protein</fullName>
    </recommendedName>
</protein>
<dbReference type="KEGG" id="amr:AM1_1892"/>
<gene>
    <name evidence="1" type="ordered locus">AM1_1892</name>
</gene>
<proteinExistence type="predicted"/>
<evidence type="ECO:0000313" key="2">
    <source>
        <dbReference type="Proteomes" id="UP000000268"/>
    </source>
</evidence>
<dbReference type="AlphaFoldDB" id="B0CEE6"/>
<dbReference type="InterPro" id="IPR039498">
    <property type="entry name" value="NTP_transf_5"/>
</dbReference>
<evidence type="ECO:0008006" key="3">
    <source>
        <dbReference type="Google" id="ProtNLM"/>
    </source>
</evidence>